<accession>A0ABD3VXC3</accession>
<evidence type="ECO:0000256" key="9">
    <source>
        <dbReference type="SAM" id="Coils"/>
    </source>
</evidence>
<keyword evidence="6" id="KW-0863">Zinc-finger</keyword>
<evidence type="ECO:0000256" key="7">
    <source>
        <dbReference type="ARBA" id="ARBA00022833"/>
    </source>
</evidence>
<feature type="region of interest" description="Disordered" evidence="10">
    <location>
        <begin position="825"/>
        <end position="846"/>
    </location>
</feature>
<feature type="compositionally biased region" description="Polar residues" evidence="10">
    <location>
        <begin position="1993"/>
        <end position="2007"/>
    </location>
</feature>
<feature type="compositionally biased region" description="Low complexity" evidence="10">
    <location>
        <begin position="1956"/>
        <end position="1988"/>
    </location>
</feature>
<dbReference type="CDD" id="cd13329">
    <property type="entry name" value="PH_RhoGEF"/>
    <property type="match status" value="1"/>
</dbReference>
<dbReference type="InterPro" id="IPR001849">
    <property type="entry name" value="PH_domain"/>
</dbReference>
<dbReference type="SUPFAM" id="SSF50729">
    <property type="entry name" value="PH domain-like"/>
    <property type="match status" value="1"/>
</dbReference>
<feature type="compositionally biased region" description="Low complexity" evidence="10">
    <location>
        <begin position="685"/>
        <end position="698"/>
    </location>
</feature>
<evidence type="ECO:0000256" key="3">
    <source>
        <dbReference type="ARBA" id="ARBA00022553"/>
    </source>
</evidence>
<dbReference type="InterPro" id="IPR051632">
    <property type="entry name" value="Rho_GEF"/>
</dbReference>
<dbReference type="GO" id="GO:0008270">
    <property type="term" value="F:zinc ion binding"/>
    <property type="evidence" value="ECO:0007669"/>
    <property type="project" value="UniProtKB-KW"/>
</dbReference>
<keyword evidence="5" id="KW-0479">Metal-binding</keyword>
<evidence type="ECO:0000259" key="11">
    <source>
        <dbReference type="PROSITE" id="PS50003"/>
    </source>
</evidence>
<proteinExistence type="predicted"/>
<feature type="region of interest" description="Disordered" evidence="10">
    <location>
        <begin position="682"/>
        <end position="723"/>
    </location>
</feature>
<dbReference type="Gene3D" id="2.30.29.30">
    <property type="entry name" value="Pleckstrin-homology domain (PH domain)/Phosphotyrosine-binding domain (PTB)"/>
    <property type="match status" value="1"/>
</dbReference>
<dbReference type="GO" id="GO:0005085">
    <property type="term" value="F:guanyl-nucleotide exchange factor activity"/>
    <property type="evidence" value="ECO:0007669"/>
    <property type="project" value="UniProtKB-KW"/>
</dbReference>
<feature type="compositionally biased region" description="Polar residues" evidence="10">
    <location>
        <begin position="1905"/>
        <end position="1955"/>
    </location>
</feature>
<evidence type="ECO:0000259" key="12">
    <source>
        <dbReference type="PROSITE" id="PS50010"/>
    </source>
</evidence>
<evidence type="ECO:0000256" key="10">
    <source>
        <dbReference type="SAM" id="MobiDB-lite"/>
    </source>
</evidence>
<feature type="compositionally biased region" description="Basic and acidic residues" evidence="10">
    <location>
        <begin position="2094"/>
        <end position="2103"/>
    </location>
</feature>
<reference evidence="14 15" key="1">
    <citation type="submission" date="2024-11" db="EMBL/GenBank/DDBJ databases">
        <title>Chromosome-level genome assembly of the freshwater bivalve Anodonta woodiana.</title>
        <authorList>
            <person name="Chen X."/>
        </authorList>
    </citation>
    <scope>NUCLEOTIDE SEQUENCE [LARGE SCALE GENOMIC DNA]</scope>
    <source>
        <strain evidence="14">MN2024</strain>
        <tissue evidence="14">Gills</tissue>
    </source>
</reference>
<dbReference type="SUPFAM" id="SSF57889">
    <property type="entry name" value="Cysteine-rich domain"/>
    <property type="match status" value="1"/>
</dbReference>
<sequence length="2103" mass="235355">MALSIDKAPVYGGNTLVVEFPADVQLSREASYYIVYEGSIHRLLTGARVLTDHKLHSLVPAHREAESVHQSILCYHGESSSILATNVFHFYNDSAFYLAQFLIDSVYNPTSLEDFELIKSEHFDISNEELSTLDQRLSRALSFLDIPDWWNLLGGDQNTGNPSPRETLLHFSARLGLTRVATYFLAKPGSQTALRLPNHQGYLPRDVAVFEGYPGLAELLSEYNVYGLMPLSRRFVIESAIIQTQETGDVILRTDLSRQHRHVDEDIALLCQVRRQLEREESPIHLRQWQTDWPLHELQTDWPLPQPEQEDYYQQQYSSNLASQQIDVEYDHQRPVHEVEGILQKRHEIQDSLNNYMCYYENVDLYADTNLSDQQEENSFVPFTEDSMNMNSPYGASADSLDQNEAGSYGFGESVGALRAYNENLQQVCEQDVTYNRNLEQDLRKQHLARFSSSCPSLDAEGRGSPLPTINEGDHSSSLYDLAEDSGSDGLEPTSVSHSHEFYTDGQQTSQPSIVISGDSVDSTSDTRIQQQEYDSYLDKYIGGNVPNIRRRSWNPEDGTQKQNVTDQCEEGDEMLQYVGKSMSLSSLDERGGGVESEDNNSFPSVLKVGRVSPINHSAGTEGRRYITSSSGDSNFSRDTGQGLSDMRDVGEYVSVTSTPVQRWGNDSPACSLDQKQEMENFVDSSSQGHHMQSQQESDNIMEESESEGASQPPAMYAPHSGAHHSNITKALSLSSIPNATDLADNQGFFRKKQGRDGSKQQLNLPSHLLIQKLVAEHDAHLHRQQETEEEEDGFKTGVRGNAKSQTVKKGEVSLIDFLKESVVPTTDESRGKKDEKKRKTSMFSRFNSYRKGKKDKDLKNKSAHQLVPVSFSNNTPCDVCNKSLTNKPALCCETCLMNVHDSSCKDQMTVCNKLRPQQRAQRSSGAPAVEGDGMSAYGDKTGLSQSAPTHQPLRPSYSFKEKRPVTLRPQSQLSANGQIHRRSLPTPRRAITEEGETDSASSGLDGDQSNIKDGNISQSTESLDQIDGGATPESGNDDKELDQLNVAEPETWSVTAEKKLLKKMSAKDIKRQDTIWELIQTEKHHCKTLVILNKLFREHILVELGLPCTYVDRIFPRLDDLMEIHKKFLSQLRELQALKPDHSIDEIGPTLISQFSGQTGVQMKAAYGDFCSGHKEAVLIYKDLLTSNSRFLSLVKRRSNHPICEKREIPDFILLITQRPTKYPTLIESILKSTKDKKDRENLSRALDLSKEILQSVDEQVADYERQLRLKEIHQKLDSKSTSVYRGKKFKKSDLLAQGRRLVYEGTVGWRNARGKTTEVIAVLLTDVMFFMQESNQKYNFFSADNKYGVVPLFNLLVREKGDTRDSKGFYLISQNKQMPEMYELVCRTASERHSWITVLQKTVEKCPEDEKEEDNSEDEEEKRREMRAAKAQEIMQKMRKNDEDIKNCCNEKNRLLLELLAVYNSNEDSSSRPGSREIEEVGLENMGTLQAAIQGVSIAASQLTTMLECSSTNLSRSVSSVGEHSTSSFGALQVPKRAETFGGFDAPLEGPKVVSKKKLTAEETESPRTSLYRDESEFESTQLQESPASGSVKFDSSHDVDSGRGSSPGAFSSASLLLSPISVHISTLAATQEQASIANLLQTLHSIVHLTASQSTAVESLRVQLAEANERINKLSADVHHERKSGYRHNQLEELRNLQSQIQKEKKEWEVQKDKERKQLEWERSLLDEQRKEQEKKEQEIKSQREDLRTEREKFQRQIDLLQQQGRLPRDMPLPKNLSAPNDFPSQLELAKASSVDSEDKGQVQSNLDFLNGHRRSASADFYQSVPEDLEKIRQGKIESRLPKERFVERRPSGLLVQNVHTQALPEHLLSAKNEQRIGPKKVQKIPSKLASSSALTTTPPLQSQMLPVNLAKNTSGQLSQPSTGSHSNSNLMHLSASGSQISNVLGNNSFPHSGSSGQLVGSSGTKSSASSYQYQSSNFSQSPSNVPIAKQSNRPPATGSTSSLGLVMKLAEPGGSGGGGHKTRTSGSNLTQEKHVTPQVIDQHLPRQQPAVTQGSEQQTPPRQPQSQGPERPISMGPEKLQGLTINHKPQKSDSDVIYF</sequence>
<evidence type="ECO:0000256" key="1">
    <source>
        <dbReference type="ARBA" id="ARBA00004496"/>
    </source>
</evidence>
<feature type="region of interest" description="Disordered" evidence="10">
    <location>
        <begin position="1874"/>
        <end position="2103"/>
    </location>
</feature>
<dbReference type="Gene3D" id="1.20.900.10">
    <property type="entry name" value="Dbl homology (DH) domain"/>
    <property type="match status" value="1"/>
</dbReference>
<organism evidence="14 15">
    <name type="scientific">Sinanodonta woodiana</name>
    <name type="common">Chinese pond mussel</name>
    <name type="synonym">Anodonta woodiana</name>
    <dbReference type="NCBI Taxonomy" id="1069815"/>
    <lineage>
        <taxon>Eukaryota</taxon>
        <taxon>Metazoa</taxon>
        <taxon>Spiralia</taxon>
        <taxon>Lophotrochozoa</taxon>
        <taxon>Mollusca</taxon>
        <taxon>Bivalvia</taxon>
        <taxon>Autobranchia</taxon>
        <taxon>Heteroconchia</taxon>
        <taxon>Palaeoheterodonta</taxon>
        <taxon>Unionida</taxon>
        <taxon>Unionoidea</taxon>
        <taxon>Unionidae</taxon>
        <taxon>Unioninae</taxon>
        <taxon>Sinanodonta</taxon>
    </lineage>
</organism>
<dbReference type="SMART" id="SM00233">
    <property type="entry name" value="PH"/>
    <property type="match status" value="1"/>
</dbReference>
<dbReference type="InterPro" id="IPR035899">
    <property type="entry name" value="DBL_dom_sf"/>
</dbReference>
<comment type="caution">
    <text evidence="14">The sequence shown here is derived from an EMBL/GenBank/DDBJ whole genome shotgun (WGS) entry which is preliminary data.</text>
</comment>
<keyword evidence="4" id="KW-0344">Guanine-nucleotide releasing factor</keyword>
<evidence type="ECO:0000256" key="5">
    <source>
        <dbReference type="ARBA" id="ARBA00022723"/>
    </source>
</evidence>
<feature type="region of interest" description="Disordered" evidence="10">
    <location>
        <begin position="916"/>
        <end position="1049"/>
    </location>
</feature>
<evidence type="ECO:0000256" key="4">
    <source>
        <dbReference type="ARBA" id="ARBA00022658"/>
    </source>
</evidence>
<dbReference type="Proteomes" id="UP001634394">
    <property type="component" value="Unassembled WGS sequence"/>
</dbReference>
<feature type="domain" description="PH" evidence="11">
    <location>
        <begin position="1302"/>
        <end position="1406"/>
    </location>
</feature>
<dbReference type="PROSITE" id="PS50010">
    <property type="entry name" value="DH_2"/>
    <property type="match status" value="1"/>
</dbReference>
<feature type="coiled-coil region" evidence="9">
    <location>
        <begin position="1248"/>
        <end position="1275"/>
    </location>
</feature>
<keyword evidence="3" id="KW-0597">Phosphoprotein</keyword>
<dbReference type="PROSITE" id="PS50003">
    <property type="entry name" value="PH_DOMAIN"/>
    <property type="match status" value="1"/>
</dbReference>
<dbReference type="Gene3D" id="3.30.60.20">
    <property type="match status" value="1"/>
</dbReference>
<evidence type="ECO:0000256" key="8">
    <source>
        <dbReference type="ARBA" id="ARBA00023054"/>
    </source>
</evidence>
<dbReference type="GO" id="GO:0005737">
    <property type="term" value="C:cytoplasm"/>
    <property type="evidence" value="ECO:0007669"/>
    <property type="project" value="UniProtKB-SubCell"/>
</dbReference>
<keyword evidence="7" id="KW-0862">Zinc</keyword>
<feature type="domain" description="Phorbol-ester/DAG-type" evidence="13">
    <location>
        <begin position="864"/>
        <end position="912"/>
    </location>
</feature>
<dbReference type="Pfam" id="PF00621">
    <property type="entry name" value="RhoGEF"/>
    <property type="match status" value="1"/>
</dbReference>
<dbReference type="CDD" id="cd20815">
    <property type="entry name" value="C1_p190RhoGEF-like"/>
    <property type="match status" value="1"/>
</dbReference>
<dbReference type="InterPro" id="IPR046349">
    <property type="entry name" value="C1-like_sf"/>
</dbReference>
<feature type="region of interest" description="Disordered" evidence="10">
    <location>
        <begin position="454"/>
        <end position="498"/>
    </location>
</feature>
<evidence type="ECO:0008006" key="16">
    <source>
        <dbReference type="Google" id="ProtNLM"/>
    </source>
</evidence>
<feature type="region of interest" description="Disordered" evidence="10">
    <location>
        <begin position="614"/>
        <end position="648"/>
    </location>
</feature>
<dbReference type="PANTHER" id="PTHR13944:SF21">
    <property type="entry name" value="CYSTS, ISOFORM C"/>
    <property type="match status" value="1"/>
</dbReference>
<dbReference type="SUPFAM" id="SSF48065">
    <property type="entry name" value="DBL homology domain (DH-domain)"/>
    <property type="match status" value="1"/>
</dbReference>
<feature type="compositionally biased region" description="Polar residues" evidence="10">
    <location>
        <begin position="2053"/>
        <end position="2072"/>
    </location>
</feature>
<feature type="compositionally biased region" description="Low complexity" evidence="10">
    <location>
        <begin position="1892"/>
        <end position="1904"/>
    </location>
</feature>
<dbReference type="CDD" id="cd00160">
    <property type="entry name" value="RhoGEF"/>
    <property type="match status" value="1"/>
</dbReference>
<dbReference type="Pfam" id="PF17838">
    <property type="entry name" value="PH_16"/>
    <property type="match status" value="1"/>
</dbReference>
<evidence type="ECO:0000256" key="2">
    <source>
        <dbReference type="ARBA" id="ARBA00022490"/>
    </source>
</evidence>
<comment type="subcellular location">
    <subcellularLocation>
        <location evidence="1">Cytoplasm</location>
    </subcellularLocation>
</comment>
<keyword evidence="15" id="KW-1185">Reference proteome</keyword>
<feature type="region of interest" description="Disordered" evidence="10">
    <location>
        <begin position="1557"/>
        <end position="1611"/>
    </location>
</feature>
<feature type="compositionally biased region" description="Polar residues" evidence="10">
    <location>
        <begin position="627"/>
        <end position="643"/>
    </location>
</feature>
<dbReference type="PROSITE" id="PS50081">
    <property type="entry name" value="ZF_DAG_PE_2"/>
    <property type="match status" value="1"/>
</dbReference>
<dbReference type="SMART" id="SM00325">
    <property type="entry name" value="RhoGEF"/>
    <property type="match status" value="1"/>
</dbReference>
<evidence type="ECO:0000256" key="6">
    <source>
        <dbReference type="ARBA" id="ARBA00022771"/>
    </source>
</evidence>
<evidence type="ECO:0000313" key="15">
    <source>
        <dbReference type="Proteomes" id="UP001634394"/>
    </source>
</evidence>
<gene>
    <name evidence="14" type="ORF">ACJMK2_043581</name>
</gene>
<protein>
    <recommendedName>
        <fullName evidence="16">Rho guanine nucleotide exchange factor 28</fullName>
    </recommendedName>
</protein>
<feature type="region of interest" description="Disordered" evidence="10">
    <location>
        <begin position="781"/>
        <end position="806"/>
    </location>
</feature>
<keyword evidence="8 9" id="KW-0175">Coiled coil</keyword>
<dbReference type="PANTHER" id="PTHR13944">
    <property type="entry name" value="AGAP007712-PA"/>
    <property type="match status" value="1"/>
</dbReference>
<feature type="region of interest" description="Disordered" evidence="10">
    <location>
        <begin position="1731"/>
        <end position="1754"/>
    </location>
</feature>
<name>A0ABD3VXC3_SINWO</name>
<dbReference type="InterPro" id="IPR011993">
    <property type="entry name" value="PH-like_dom_sf"/>
</dbReference>
<feature type="compositionally biased region" description="Acidic residues" evidence="10">
    <location>
        <begin position="1411"/>
        <end position="1422"/>
    </location>
</feature>
<feature type="domain" description="DH" evidence="12">
    <location>
        <begin position="1071"/>
        <end position="1261"/>
    </location>
</feature>
<dbReference type="InterPro" id="IPR041020">
    <property type="entry name" value="PH_16"/>
</dbReference>
<dbReference type="InterPro" id="IPR002219">
    <property type="entry name" value="PKC_DAG/PE"/>
</dbReference>
<dbReference type="EMBL" id="JBJQND010000009">
    <property type="protein sequence ID" value="KAL3866267.1"/>
    <property type="molecule type" value="Genomic_DNA"/>
</dbReference>
<dbReference type="SMART" id="SM00109">
    <property type="entry name" value="C1"/>
    <property type="match status" value="1"/>
</dbReference>
<evidence type="ECO:0000259" key="13">
    <source>
        <dbReference type="PROSITE" id="PS50081"/>
    </source>
</evidence>
<feature type="region of interest" description="Disordered" evidence="10">
    <location>
        <begin position="1408"/>
        <end position="1427"/>
    </location>
</feature>
<keyword evidence="2" id="KW-0963">Cytoplasm</keyword>
<feature type="compositionally biased region" description="Polar residues" evidence="10">
    <location>
        <begin position="999"/>
        <end position="1024"/>
    </location>
</feature>
<dbReference type="InterPro" id="IPR000219">
    <property type="entry name" value="DH_dom"/>
</dbReference>
<feature type="compositionally biased region" description="Polar residues" evidence="10">
    <location>
        <begin position="1581"/>
        <end position="1591"/>
    </location>
</feature>
<feature type="compositionally biased region" description="Polar residues" evidence="10">
    <location>
        <begin position="969"/>
        <end position="978"/>
    </location>
</feature>
<evidence type="ECO:0000313" key="14">
    <source>
        <dbReference type="EMBL" id="KAL3866267.1"/>
    </source>
</evidence>